<feature type="domain" description="Class II aldolase/adducin N-terminal" evidence="8">
    <location>
        <begin position="17"/>
        <end position="243"/>
    </location>
</feature>
<dbReference type="Gene3D" id="3.40.225.10">
    <property type="entry name" value="Class II aldolase/adducin N-terminal domain"/>
    <property type="match status" value="1"/>
</dbReference>
<dbReference type="SMART" id="SM01007">
    <property type="entry name" value="Aldolase_II"/>
    <property type="match status" value="1"/>
</dbReference>
<dbReference type="HAMAP" id="MF_00770">
    <property type="entry name" value="RhaD"/>
    <property type="match status" value="1"/>
</dbReference>
<keyword evidence="5 6" id="KW-0684">Rhamnose metabolism</keyword>
<dbReference type="GO" id="GO:0005829">
    <property type="term" value="C:cytosol"/>
    <property type="evidence" value="ECO:0007669"/>
    <property type="project" value="TreeGrafter"/>
</dbReference>
<name>A0A800N950_CYTFI</name>
<comment type="pathway">
    <text evidence="6">Carbohydrate degradation; L-rhamnose degradation; glycerone phosphate from L-rhamnose: step 3/3.</text>
</comment>
<keyword evidence="4 6" id="KW-0456">Lyase</keyword>
<proteinExistence type="inferred from homology"/>
<dbReference type="PANTHER" id="PTHR22789:SF0">
    <property type="entry name" value="3-OXO-TETRONATE 4-PHOSPHATE DECARBOXYLASE-RELATED"/>
    <property type="match status" value="1"/>
</dbReference>
<dbReference type="Pfam" id="PF00596">
    <property type="entry name" value="Aldolase_II"/>
    <property type="match status" value="1"/>
</dbReference>
<feature type="binding site" evidence="6">
    <location>
        <position position="147"/>
    </location>
    <ligand>
        <name>Zn(2+)</name>
        <dbReference type="ChEBI" id="CHEBI:29105"/>
    </ligand>
</feature>
<feature type="binding site" evidence="6">
    <location>
        <position position="216"/>
    </location>
    <ligand>
        <name>Zn(2+)</name>
        <dbReference type="ChEBI" id="CHEBI:29105"/>
    </ligand>
</feature>
<comment type="subcellular location">
    <subcellularLocation>
        <location evidence="6">Cytoplasm</location>
    </subcellularLocation>
</comment>
<sequence length="281" mass="31430">MNTVNTKRNILESPFLQQMMKATHNMWKLGWDERNGGNVSVILDEEELAPYIEKGKAIRTIGLDFPVPELSGKYFMVTASGSYFKNIIDNPEELLGIIQVTDEGRELDILWGFANGGKPTSELPSHFMSHIVRLKHDENHRVIMHNHATNVVAMTFTHELDEVAFTKSLWQMESECIIVFPDGVGLLPWMIPGTTEIGKETAKKMNEYRLVVWPHHGIFGTGSSIDDAFGLIETAEKAAQIYMLINSHRGGVKQVITDDQLAVLAEAFGVSPKPGILQLTK</sequence>
<evidence type="ECO:0000313" key="9">
    <source>
        <dbReference type="EMBL" id="KAF0822204.1"/>
    </source>
</evidence>
<dbReference type="SUPFAM" id="SSF53639">
    <property type="entry name" value="AraD/HMP-PK domain-like"/>
    <property type="match status" value="1"/>
</dbReference>
<comment type="catalytic activity">
    <reaction evidence="6">
        <text>L-rhamnulose 1-phosphate = (S)-lactaldehyde + dihydroxyacetone phosphate</text>
        <dbReference type="Rhea" id="RHEA:19689"/>
        <dbReference type="ChEBI" id="CHEBI:18041"/>
        <dbReference type="ChEBI" id="CHEBI:57642"/>
        <dbReference type="ChEBI" id="CHEBI:58313"/>
        <dbReference type="EC" id="4.1.2.19"/>
    </reaction>
</comment>
<evidence type="ECO:0000256" key="5">
    <source>
        <dbReference type="ARBA" id="ARBA00023308"/>
    </source>
</evidence>
<dbReference type="NCBIfam" id="NF002963">
    <property type="entry name" value="PRK03634.1"/>
    <property type="match status" value="1"/>
</dbReference>
<dbReference type="InterPro" id="IPR013447">
    <property type="entry name" value="Rhamnulose-1-P_Aldolase"/>
</dbReference>
<dbReference type="OrthoDB" id="9784634at2"/>
<dbReference type="InterPro" id="IPR001303">
    <property type="entry name" value="Aldolase_II/adducin_N"/>
</dbReference>
<dbReference type="GO" id="GO:0008994">
    <property type="term" value="F:rhamnulose-1-phosphate aldolase activity"/>
    <property type="evidence" value="ECO:0007669"/>
    <property type="project" value="UniProtKB-UniRule"/>
</dbReference>
<evidence type="ECO:0000256" key="3">
    <source>
        <dbReference type="ARBA" id="ARBA00022833"/>
    </source>
</evidence>
<keyword evidence="1 6" id="KW-0963">Cytoplasm</keyword>
<comment type="cofactor">
    <cofactor evidence="6">
        <name>Zn(2+)</name>
        <dbReference type="ChEBI" id="CHEBI:29105"/>
    </cofactor>
    <text evidence="6">Binds 1 zinc ion per subunit.</text>
</comment>
<evidence type="ECO:0000313" key="10">
    <source>
        <dbReference type="Proteomes" id="UP000465778"/>
    </source>
</evidence>
<comment type="function">
    <text evidence="6">Catalyzes the reversible cleavage of L-rhamnulose-1-phosphate to dihydroxyacetone phosphate (DHAP) and L-lactaldehyde.</text>
</comment>
<gene>
    <name evidence="6" type="primary">rhaD</name>
    <name evidence="9" type="ORF">KIS1582_4030</name>
</gene>
<evidence type="ECO:0000256" key="1">
    <source>
        <dbReference type="ARBA" id="ARBA00022490"/>
    </source>
</evidence>
<evidence type="ECO:0000256" key="4">
    <source>
        <dbReference type="ARBA" id="ARBA00023239"/>
    </source>
</evidence>
<keyword evidence="2 6" id="KW-0479">Metal-binding</keyword>
<dbReference type="GO" id="GO:0046872">
    <property type="term" value="F:metal ion binding"/>
    <property type="evidence" value="ECO:0007669"/>
    <property type="project" value="UniProtKB-KW"/>
</dbReference>
<dbReference type="UniPathway" id="UPA00541">
    <property type="reaction ID" value="UER00603"/>
</dbReference>
<feature type="active site" evidence="6">
    <location>
        <position position="122"/>
    </location>
</feature>
<dbReference type="GO" id="GO:0019301">
    <property type="term" value="P:rhamnose catabolic process"/>
    <property type="evidence" value="ECO:0007669"/>
    <property type="project" value="UniProtKB-UniRule"/>
</dbReference>
<protein>
    <recommendedName>
        <fullName evidence="6 7">Rhamnulose-1-phosphate aldolase</fullName>
        <ecNumber evidence="6 7">4.1.2.19</ecNumber>
    </recommendedName>
</protein>
<evidence type="ECO:0000256" key="6">
    <source>
        <dbReference type="HAMAP-Rule" id="MF_00770"/>
    </source>
</evidence>
<dbReference type="RefSeq" id="WP_159346369.1">
    <property type="nucleotide sequence ID" value="NZ_JBALOT010000032.1"/>
</dbReference>
<comment type="caution">
    <text evidence="9">The sequence shown here is derived from an EMBL/GenBank/DDBJ whole genome shotgun (WGS) entry which is preliminary data.</text>
</comment>
<evidence type="ECO:0000256" key="2">
    <source>
        <dbReference type="ARBA" id="ARBA00022723"/>
    </source>
</evidence>
<accession>A0A800N950</accession>
<keyword evidence="3 6" id="KW-0862">Zinc</keyword>
<dbReference type="AlphaFoldDB" id="A0A800N950"/>
<reference evidence="9 10" key="1">
    <citation type="journal article" date="2020" name="G3 (Bethesda)">
        <title>Whole Genome Sequencing and Comparative Genomics of Two Nematicidal Bacillus Strains Reveals a Wide Range of Possible Virulence Factors.</title>
        <authorList>
            <person name="Susic N."/>
            <person name="Janezic S."/>
            <person name="Rupnik M."/>
            <person name="Geric Stare B."/>
        </authorList>
    </citation>
    <scope>NUCLEOTIDE SEQUENCE [LARGE SCALE GENOMIC DNA]</scope>
    <source>
        <strain evidence="9 10">I-1582</strain>
    </source>
</reference>
<dbReference type="Proteomes" id="UP000465778">
    <property type="component" value="Unassembled WGS sequence"/>
</dbReference>
<feature type="binding site" evidence="6">
    <location>
        <position position="145"/>
    </location>
    <ligand>
        <name>Zn(2+)</name>
        <dbReference type="ChEBI" id="CHEBI:29105"/>
    </ligand>
</feature>
<dbReference type="InterPro" id="IPR050197">
    <property type="entry name" value="Aldolase_class_II_sugar_metab"/>
</dbReference>
<dbReference type="EMBL" id="VDEM01000065">
    <property type="protein sequence ID" value="KAF0822204.1"/>
    <property type="molecule type" value="Genomic_DNA"/>
</dbReference>
<dbReference type="GO" id="GO:0019323">
    <property type="term" value="P:pentose catabolic process"/>
    <property type="evidence" value="ECO:0007669"/>
    <property type="project" value="TreeGrafter"/>
</dbReference>
<evidence type="ECO:0000259" key="8">
    <source>
        <dbReference type="SMART" id="SM01007"/>
    </source>
</evidence>
<evidence type="ECO:0000256" key="7">
    <source>
        <dbReference type="NCBIfam" id="TIGR02624"/>
    </source>
</evidence>
<comment type="similarity">
    <text evidence="6">Belongs to the aldolase class II family. RhaD subfamily.</text>
</comment>
<dbReference type="InterPro" id="IPR036409">
    <property type="entry name" value="Aldolase_II/adducin_N_sf"/>
</dbReference>
<dbReference type="NCBIfam" id="TIGR02624">
    <property type="entry name" value="rhamnu_1P_ald"/>
    <property type="match status" value="1"/>
</dbReference>
<organism evidence="9 10">
    <name type="scientific">Cytobacillus firmus</name>
    <name type="common">Bacillus firmus</name>
    <dbReference type="NCBI Taxonomy" id="1399"/>
    <lineage>
        <taxon>Bacteria</taxon>
        <taxon>Bacillati</taxon>
        <taxon>Bacillota</taxon>
        <taxon>Bacilli</taxon>
        <taxon>Bacillales</taxon>
        <taxon>Bacillaceae</taxon>
        <taxon>Cytobacillus</taxon>
    </lineage>
</organism>
<dbReference type="PANTHER" id="PTHR22789">
    <property type="entry name" value="FUCULOSE PHOSPHATE ALDOLASE"/>
    <property type="match status" value="1"/>
</dbReference>
<dbReference type="EC" id="4.1.2.19" evidence="6 7"/>